<proteinExistence type="predicted"/>
<evidence type="ECO:0000313" key="4">
    <source>
        <dbReference type="Proteomes" id="UP000471190"/>
    </source>
</evidence>
<comment type="caution">
    <text evidence="3">The sequence shown here is derived from an EMBL/GenBank/DDBJ whole genome shotgun (WGS) entry which is preliminary data.</text>
</comment>
<keyword evidence="5" id="KW-1185">Reference proteome</keyword>
<dbReference type="EMBL" id="JACHBF010000008">
    <property type="protein sequence ID" value="MBB6492844.1"/>
    <property type="molecule type" value="Genomic_DNA"/>
</dbReference>
<sequence length="365" mass="40223">MIKNFASIDWDEFDDGNETFRSISGHLTAHASQREPRHKYWKMPGWVGSGDLTAIFGPSEAGKSVFSVDLACRLAAGWDFGERKDGPQHNVLYIAAERGDQVKRRVDAFVKHHGGEPFSNLLIYDGPIDLCEENFLRAVIRAASWHFPDEYGAEVVIIDTLAAAMSASDSHPDAMHRAVNSLTDAVRHGNPEGLCSVVVVHHSPISGEARMRGAGQLQGAADMTIHVTRKRDVSVAKVAKNNESPDRPTRSYRMETVSLGRDRPEDPETTAPVLVAEAAATSVTDERDMSRVRSHTKAMETLRQAIAANDNKPVTESQWRSAVYQAAEGISEAGKRKRFERDRRILGSSVTVLDGFFSVTERDVA</sequence>
<dbReference type="SMART" id="SM00382">
    <property type="entry name" value="AAA"/>
    <property type="match status" value="1"/>
</dbReference>
<accession>A0A6P1C8H8</accession>
<organism evidence="3 4">
    <name type="scientific">Rhizobium tropici</name>
    <dbReference type="NCBI Taxonomy" id="398"/>
    <lineage>
        <taxon>Bacteria</taxon>
        <taxon>Pseudomonadati</taxon>
        <taxon>Pseudomonadota</taxon>
        <taxon>Alphaproteobacteria</taxon>
        <taxon>Hyphomicrobiales</taxon>
        <taxon>Rhizobiaceae</taxon>
        <taxon>Rhizobium/Agrobacterium group</taxon>
        <taxon>Rhizobium</taxon>
    </lineage>
</organism>
<protein>
    <submittedName>
        <fullName evidence="3">AAA family ATPase</fullName>
    </submittedName>
</protein>
<dbReference type="Pfam" id="PF13481">
    <property type="entry name" value="AAA_25"/>
    <property type="match status" value="1"/>
</dbReference>
<reference evidence="2 5" key="2">
    <citation type="submission" date="2020-08" db="EMBL/GenBank/DDBJ databases">
        <title>Genomic Encyclopedia of Type Strains, Phase IV (KMG-V): Genome sequencing to study the core and pangenomes of soil and plant-associated prokaryotes.</title>
        <authorList>
            <person name="Whitman W."/>
        </authorList>
    </citation>
    <scope>NUCLEOTIDE SEQUENCE [LARGE SCALE GENOMIC DNA]</scope>
    <source>
        <strain evidence="2 5">SEMIA 4059</strain>
    </source>
</reference>
<dbReference type="RefSeq" id="WP_015339725.1">
    <property type="nucleotide sequence ID" value="NZ_JAADZA010000025.1"/>
</dbReference>
<name>A0A6P1C8H8_RHITR</name>
<evidence type="ECO:0000313" key="2">
    <source>
        <dbReference type="EMBL" id="MBB6492844.1"/>
    </source>
</evidence>
<dbReference type="Proteomes" id="UP000526625">
    <property type="component" value="Unassembled WGS sequence"/>
</dbReference>
<evidence type="ECO:0000313" key="3">
    <source>
        <dbReference type="EMBL" id="NEV13368.1"/>
    </source>
</evidence>
<dbReference type="Gene3D" id="3.40.50.300">
    <property type="entry name" value="P-loop containing nucleotide triphosphate hydrolases"/>
    <property type="match status" value="1"/>
</dbReference>
<evidence type="ECO:0000259" key="1">
    <source>
        <dbReference type="SMART" id="SM00382"/>
    </source>
</evidence>
<evidence type="ECO:0000313" key="5">
    <source>
        <dbReference type="Proteomes" id="UP000526625"/>
    </source>
</evidence>
<dbReference type="AlphaFoldDB" id="A0A6P1C8H8"/>
<dbReference type="Proteomes" id="UP000471190">
    <property type="component" value="Unassembled WGS sequence"/>
</dbReference>
<dbReference type="InterPro" id="IPR003593">
    <property type="entry name" value="AAA+_ATPase"/>
</dbReference>
<feature type="domain" description="AAA+ ATPase" evidence="1">
    <location>
        <begin position="49"/>
        <end position="222"/>
    </location>
</feature>
<dbReference type="EMBL" id="JAADZA010000025">
    <property type="protein sequence ID" value="NEV13368.1"/>
    <property type="molecule type" value="Genomic_DNA"/>
</dbReference>
<reference evidence="3 4" key="1">
    <citation type="submission" date="2020-02" db="EMBL/GenBank/DDBJ databases">
        <title>Draft genome sequence of Rhizobium tropici.</title>
        <authorList>
            <person name="Khayi S."/>
            <person name="Jemo M."/>
        </authorList>
    </citation>
    <scope>NUCLEOTIDE SEQUENCE [LARGE SCALE GENOMIC DNA]</scope>
    <source>
        <strain evidence="3 4">A12</strain>
    </source>
</reference>
<dbReference type="SUPFAM" id="SSF52540">
    <property type="entry name" value="P-loop containing nucleoside triphosphate hydrolases"/>
    <property type="match status" value="1"/>
</dbReference>
<gene>
    <name evidence="2" type="ORF">GGD45_003252</name>
    <name evidence="3" type="ORF">GXW80_20465</name>
</gene>
<dbReference type="InterPro" id="IPR027417">
    <property type="entry name" value="P-loop_NTPase"/>
</dbReference>